<sequence>MLGSWVRAPSGSQRKKPEGYKHKKVLQYQRIVGLFYVSILPRKEKIGHPNSGTIGTVGTASLLLHTHALMYIAL</sequence>
<evidence type="ECO:0000313" key="2">
    <source>
        <dbReference type="EMBL" id="RGN93534.1"/>
    </source>
</evidence>
<feature type="region of interest" description="Disordered" evidence="1">
    <location>
        <begin position="1"/>
        <end position="20"/>
    </location>
</feature>
<protein>
    <submittedName>
        <fullName evidence="2">Uncharacterized protein</fullName>
    </submittedName>
</protein>
<dbReference type="Proteomes" id="UP000260759">
    <property type="component" value="Unassembled WGS sequence"/>
</dbReference>
<proteinExistence type="predicted"/>
<organism evidence="2 3">
    <name type="scientific">Bacteroides uniformis</name>
    <dbReference type="NCBI Taxonomy" id="820"/>
    <lineage>
        <taxon>Bacteria</taxon>
        <taxon>Pseudomonadati</taxon>
        <taxon>Bacteroidota</taxon>
        <taxon>Bacteroidia</taxon>
        <taxon>Bacteroidales</taxon>
        <taxon>Bacteroidaceae</taxon>
        <taxon>Bacteroides</taxon>
    </lineage>
</organism>
<name>A0A3E5EYI2_BACUN</name>
<accession>A0A3E5EYI2</accession>
<dbReference type="EMBL" id="QSVA01000009">
    <property type="protein sequence ID" value="RGN93534.1"/>
    <property type="molecule type" value="Genomic_DNA"/>
</dbReference>
<comment type="caution">
    <text evidence="2">The sequence shown here is derived from an EMBL/GenBank/DDBJ whole genome shotgun (WGS) entry which is preliminary data.</text>
</comment>
<evidence type="ECO:0000256" key="1">
    <source>
        <dbReference type="SAM" id="MobiDB-lite"/>
    </source>
</evidence>
<gene>
    <name evidence="2" type="ORF">DXB37_11735</name>
</gene>
<reference evidence="2 3" key="1">
    <citation type="submission" date="2018-08" db="EMBL/GenBank/DDBJ databases">
        <title>A genome reference for cultivated species of the human gut microbiota.</title>
        <authorList>
            <person name="Zou Y."/>
            <person name="Xue W."/>
            <person name="Luo G."/>
        </authorList>
    </citation>
    <scope>NUCLEOTIDE SEQUENCE [LARGE SCALE GENOMIC DNA]</scope>
    <source>
        <strain evidence="2 3">OM03-4</strain>
    </source>
</reference>
<dbReference type="AlphaFoldDB" id="A0A3E5EYI2"/>
<evidence type="ECO:0000313" key="3">
    <source>
        <dbReference type="Proteomes" id="UP000260759"/>
    </source>
</evidence>